<dbReference type="KEGG" id="nli:G3M70_04090"/>
<dbReference type="EMBL" id="CP048685">
    <property type="protein sequence ID" value="QPJ61111.1"/>
    <property type="molecule type" value="Genomic_DNA"/>
</dbReference>
<dbReference type="InterPro" id="IPR025423">
    <property type="entry name" value="TMEM205-like"/>
</dbReference>
<comment type="subcellular location">
    <subcellularLocation>
        <location evidence="1">Membrane</location>
    </subcellularLocation>
</comment>
<feature type="transmembrane region" description="Helical" evidence="5">
    <location>
        <begin position="99"/>
        <end position="116"/>
    </location>
</feature>
<evidence type="ECO:0000259" key="6">
    <source>
        <dbReference type="Pfam" id="PF13664"/>
    </source>
</evidence>
<evidence type="ECO:0000313" key="7">
    <source>
        <dbReference type="EMBL" id="QPJ61111.1"/>
    </source>
</evidence>
<keyword evidence="2 5" id="KW-0812">Transmembrane</keyword>
<reference evidence="7 8" key="1">
    <citation type="submission" date="2020-02" db="EMBL/GenBank/DDBJ databases">
        <title>Genomic and physiological characterization of two novel Nitrospinaceae genera.</title>
        <authorList>
            <person name="Mueller A.J."/>
            <person name="Jung M.-Y."/>
            <person name="Strachan C.R."/>
            <person name="Herbold C.W."/>
            <person name="Kirkegaard R.H."/>
            <person name="Daims H."/>
        </authorList>
    </citation>
    <scope>NUCLEOTIDE SEQUENCE [LARGE SCALE GENOMIC DNA]</scope>
    <source>
        <strain evidence="7">EB</strain>
    </source>
</reference>
<feature type="transmembrane region" description="Helical" evidence="5">
    <location>
        <begin position="147"/>
        <end position="164"/>
    </location>
</feature>
<proteinExistence type="predicted"/>
<organism evidence="7 8">
    <name type="scientific">Candidatus Nitronauta litoralis</name>
    <dbReference type="NCBI Taxonomy" id="2705533"/>
    <lineage>
        <taxon>Bacteria</taxon>
        <taxon>Pseudomonadati</taxon>
        <taxon>Nitrospinota/Tectimicrobiota group</taxon>
        <taxon>Nitrospinota</taxon>
        <taxon>Nitrospinia</taxon>
        <taxon>Nitrospinales</taxon>
        <taxon>Nitrospinaceae</taxon>
        <taxon>Candidatus Nitronauta</taxon>
    </lineage>
</organism>
<evidence type="ECO:0000256" key="3">
    <source>
        <dbReference type="ARBA" id="ARBA00022989"/>
    </source>
</evidence>
<evidence type="ECO:0000256" key="1">
    <source>
        <dbReference type="ARBA" id="ARBA00004370"/>
    </source>
</evidence>
<feature type="transmembrane region" description="Helical" evidence="5">
    <location>
        <begin position="12"/>
        <end position="34"/>
    </location>
</feature>
<evidence type="ECO:0000256" key="5">
    <source>
        <dbReference type="SAM" id="Phobius"/>
    </source>
</evidence>
<dbReference type="AlphaFoldDB" id="A0A7T0FZT5"/>
<evidence type="ECO:0000256" key="4">
    <source>
        <dbReference type="ARBA" id="ARBA00023136"/>
    </source>
</evidence>
<name>A0A7T0FZT5_9BACT</name>
<evidence type="ECO:0000256" key="2">
    <source>
        <dbReference type="ARBA" id="ARBA00022692"/>
    </source>
</evidence>
<keyword evidence="3 5" id="KW-1133">Transmembrane helix</keyword>
<evidence type="ECO:0000313" key="8">
    <source>
        <dbReference type="Proteomes" id="UP000594688"/>
    </source>
</evidence>
<sequence length="185" mass="21750">MKFLIHFTNWLYLLSLSLWVSGMFLLGIMMEIIVRTTISEKPLLASQVMNKTMDIFNVKIIYVCMVLMGISIAIRFIADRKSTRGYSEPRVTRARYTKQVVFIIMACIALYIGDYLRPTMHKLDQQKKAQPHEMRLKKQFDDYHSQLVRLFSVNMILGLVLFYIHGKEMARFREDEATLDNARNQ</sequence>
<accession>A0A7T0FZT5</accession>
<feature type="domain" description="TMEM205-like" evidence="6">
    <location>
        <begin position="14"/>
        <end position="128"/>
    </location>
</feature>
<gene>
    <name evidence="7" type="ORF">G3M70_04090</name>
</gene>
<dbReference type="Proteomes" id="UP000594688">
    <property type="component" value="Chromosome"/>
</dbReference>
<keyword evidence="4 5" id="KW-0472">Membrane</keyword>
<dbReference type="Pfam" id="PF13664">
    <property type="entry name" value="DUF4149"/>
    <property type="match status" value="1"/>
</dbReference>
<feature type="transmembrane region" description="Helical" evidence="5">
    <location>
        <begin position="60"/>
        <end position="78"/>
    </location>
</feature>
<dbReference type="GO" id="GO:0016020">
    <property type="term" value="C:membrane"/>
    <property type="evidence" value="ECO:0007669"/>
    <property type="project" value="UniProtKB-SubCell"/>
</dbReference>
<protein>
    <submittedName>
        <fullName evidence="7">DUF4149 domain-containing protein</fullName>
    </submittedName>
</protein>